<reference evidence="3 4" key="1">
    <citation type="submission" date="2011-08" db="EMBL/GenBank/DDBJ databases">
        <title>The Genome Sequence of Johnsonella ignava ATCC 51276.</title>
        <authorList>
            <consortium name="The Broad Institute Genome Sequencing Platform"/>
            <person name="Earl A."/>
            <person name="Ward D."/>
            <person name="Feldgarden M."/>
            <person name="Gevers D."/>
            <person name="Izard J."/>
            <person name="Blanton J.M."/>
            <person name="Baranova O.V."/>
            <person name="Dewhirst F.E."/>
            <person name="Young S.K."/>
            <person name="Zeng Q."/>
            <person name="Gargeya S."/>
            <person name="Fitzgerald M."/>
            <person name="Haas B."/>
            <person name="Abouelleil A."/>
            <person name="Alvarado L."/>
            <person name="Arachchi H.M."/>
            <person name="Berlin A."/>
            <person name="Brown A."/>
            <person name="Chapman S.B."/>
            <person name="Chen Z."/>
            <person name="Dunbar C."/>
            <person name="Freedman E."/>
            <person name="Gearin G."/>
            <person name="Gellesch M."/>
            <person name="Goldberg J."/>
            <person name="Griggs A."/>
            <person name="Gujja S."/>
            <person name="Heiman D."/>
            <person name="Howarth C."/>
            <person name="Larson L."/>
            <person name="Lui A."/>
            <person name="MacDonald P.J.P."/>
            <person name="Montmayeur A."/>
            <person name="Murphy C."/>
            <person name="Neiman D."/>
            <person name="Pearson M."/>
            <person name="Priest M."/>
            <person name="Roberts A."/>
            <person name="Saif S."/>
            <person name="Shea T."/>
            <person name="Shenoy N."/>
            <person name="Sisk P."/>
            <person name="Stolte C."/>
            <person name="Sykes S."/>
            <person name="Wortman J."/>
            <person name="Nusbaum C."/>
            <person name="Birren B."/>
        </authorList>
    </citation>
    <scope>NUCLEOTIDE SEQUENCE [LARGE SCALE GENOMIC DNA]</scope>
    <source>
        <strain evidence="3 4">ATCC 51276</strain>
    </source>
</reference>
<protein>
    <recommendedName>
        <fullName evidence="5">Lipoprotein</fullName>
    </recommendedName>
</protein>
<name>G5GFT7_9FIRM</name>
<dbReference type="RefSeq" id="WP_005539487.1">
    <property type="nucleotide sequence ID" value="NZ_JH378829.1"/>
</dbReference>
<organism evidence="3 4">
    <name type="scientific">Johnsonella ignava ATCC 51276</name>
    <dbReference type="NCBI Taxonomy" id="679200"/>
    <lineage>
        <taxon>Bacteria</taxon>
        <taxon>Bacillati</taxon>
        <taxon>Bacillota</taxon>
        <taxon>Clostridia</taxon>
        <taxon>Lachnospirales</taxon>
        <taxon>Lachnospiraceae</taxon>
        <taxon>Johnsonella</taxon>
    </lineage>
</organism>
<evidence type="ECO:0000313" key="4">
    <source>
        <dbReference type="Proteomes" id="UP000003011"/>
    </source>
</evidence>
<dbReference type="EMBL" id="ACZL01000009">
    <property type="protein sequence ID" value="EHI56361.1"/>
    <property type="molecule type" value="Genomic_DNA"/>
</dbReference>
<dbReference type="eggNOG" id="ENOG5032WCF">
    <property type="taxonomic scope" value="Bacteria"/>
</dbReference>
<feature type="chain" id="PRO_5038739414" description="Lipoprotein" evidence="2">
    <location>
        <begin position="26"/>
        <end position="247"/>
    </location>
</feature>
<evidence type="ECO:0000256" key="1">
    <source>
        <dbReference type="SAM" id="MobiDB-lite"/>
    </source>
</evidence>
<dbReference type="STRING" id="679200.HMPREF9333_00426"/>
<proteinExistence type="predicted"/>
<feature type="compositionally biased region" description="Basic and acidic residues" evidence="1">
    <location>
        <begin position="40"/>
        <end position="56"/>
    </location>
</feature>
<feature type="region of interest" description="Disordered" evidence="1">
    <location>
        <begin position="30"/>
        <end position="69"/>
    </location>
</feature>
<dbReference type="HOGENOM" id="CLU_102499_0_0_9"/>
<dbReference type="Proteomes" id="UP000003011">
    <property type="component" value="Unassembled WGS sequence"/>
</dbReference>
<keyword evidence="2" id="KW-0732">Signal</keyword>
<feature type="signal peptide" evidence="2">
    <location>
        <begin position="1"/>
        <end position="25"/>
    </location>
</feature>
<evidence type="ECO:0000313" key="3">
    <source>
        <dbReference type="EMBL" id="EHI56361.1"/>
    </source>
</evidence>
<gene>
    <name evidence="3" type="ORF">HMPREF9333_00426</name>
</gene>
<dbReference type="AlphaFoldDB" id="G5GFT7"/>
<evidence type="ECO:0008006" key="5">
    <source>
        <dbReference type="Google" id="ProtNLM"/>
    </source>
</evidence>
<comment type="caution">
    <text evidence="3">The sequence shown here is derived from an EMBL/GenBank/DDBJ whole genome shotgun (WGS) entry which is preliminary data.</text>
</comment>
<sequence length="247" mass="27073">MKKNIFGFIAAGSMSMILFGCSATGQNVQSTEKSSMEAMSETKMDGEKMDNGKDMDLSSSKAEDSEDDTDIYDNMVGSESGVVKEINQESILIEKTLENGGQKEDLILNTGASDFYIIDAKTGEIDHGLKVKDEIFAWVGSEYSLSLPPQVNAHVVLTNVANADIPQYTDGIDKVKDMGDQVILKDTERGLEWLFDNSSSVTEISTGNEIGFDNIKKGDKCLIWSEPVKLSENKNDTVKVTKMIVLK</sequence>
<evidence type="ECO:0000256" key="2">
    <source>
        <dbReference type="SAM" id="SignalP"/>
    </source>
</evidence>
<dbReference type="OrthoDB" id="2033239at2"/>
<dbReference type="PROSITE" id="PS51257">
    <property type="entry name" value="PROKAR_LIPOPROTEIN"/>
    <property type="match status" value="1"/>
</dbReference>
<accession>G5GFT7</accession>
<keyword evidence="4" id="KW-1185">Reference proteome</keyword>